<evidence type="ECO:0000313" key="1">
    <source>
        <dbReference type="EMBL" id="KIH83378.1"/>
    </source>
</evidence>
<name>A0A0C2EX58_9PSED</name>
<reference evidence="1 2" key="1">
    <citation type="submission" date="2015-01" db="EMBL/GenBank/DDBJ databases">
        <title>Complete genome of Pseudomonas batumici UCM B-321 producer of the batumin antibiotic with strong antistaphilococcal and potential anticancer activity.</title>
        <authorList>
            <person name="Klochko V.V."/>
            <person name="Zelena L.B."/>
            <person name="Elena K.A."/>
            <person name="Reva O.N."/>
        </authorList>
    </citation>
    <scope>NUCLEOTIDE SEQUENCE [LARGE SCALE GENOMIC DNA]</scope>
    <source>
        <strain evidence="1 2">UCM B-321</strain>
    </source>
</reference>
<protein>
    <submittedName>
        <fullName evidence="1">Uncharacterized protein</fullName>
    </submittedName>
</protein>
<accession>A0A0C2EX58</accession>
<dbReference type="STRING" id="226910.UCMB321_2874"/>
<gene>
    <name evidence="1" type="ORF">UCMB321_2874</name>
</gene>
<dbReference type="AlphaFoldDB" id="A0A0C2EX58"/>
<keyword evidence="2" id="KW-1185">Reference proteome</keyword>
<sequence length="53" mass="6067">MTGKKSQGFGHGGRLRWNSDVWEPACWRWRRKNAARLKGLIAGKPESTREEAV</sequence>
<organism evidence="1 2">
    <name type="scientific">Pseudomonas batumici</name>
    <dbReference type="NCBI Taxonomy" id="226910"/>
    <lineage>
        <taxon>Bacteria</taxon>
        <taxon>Pseudomonadati</taxon>
        <taxon>Pseudomonadota</taxon>
        <taxon>Gammaproteobacteria</taxon>
        <taxon>Pseudomonadales</taxon>
        <taxon>Pseudomonadaceae</taxon>
        <taxon>Pseudomonas</taxon>
    </lineage>
</organism>
<proteinExistence type="predicted"/>
<comment type="caution">
    <text evidence="1">The sequence shown here is derived from an EMBL/GenBank/DDBJ whole genome shotgun (WGS) entry which is preliminary data.</text>
</comment>
<dbReference type="PATRIC" id="fig|226910.6.peg.2865"/>
<dbReference type="Proteomes" id="UP000031535">
    <property type="component" value="Unassembled WGS sequence"/>
</dbReference>
<evidence type="ECO:0000313" key="2">
    <source>
        <dbReference type="Proteomes" id="UP000031535"/>
    </source>
</evidence>
<dbReference type="EMBL" id="JXDG01000037">
    <property type="protein sequence ID" value="KIH83378.1"/>
    <property type="molecule type" value="Genomic_DNA"/>
</dbReference>